<sequence>MKIKSKRWATLAIVIAGIVGAGAWALPRVVPYVSATRLVAVPLPPGNIPTPTLRSIQWREDSDLTNQIIDEWAKRPLGDWKTEGKINAPRSLLARLIRRHDLDAANDYLIAQTPWGNAGSTWPGNPNGDYDFTMAGLIPILFLFGDDSNVLYPPAKDHLLNTLLPLDGGEPLLTVPRTAGLVPDTENHLLMTEGSRYLKNRWMMLHGSQLAKHDNLSNGLEQWLLDLIEEIRSAGPYEFNSIPYEGYTLTALLNLEAFGSPSVQSAARGLLDQLNWNYAVGSLRFRRFPPFRRQYAHAADTSLMGDRHVGLIKPWISLLPDSPKDLELRGNRHIAIWVCWSPYRLPDQTAQWIVEKPADYFIRIGHGPESSPEIYSGGPGYLLSGGGVHRGDRSLIVARPITLILDDPANELSEVLHLAGPGKNFRDWNNTGVWQNVAAAAGPVHIPPRWKPAAASTLWKIFQRESNLCVAVHSRDDFGVVHIVRSSDPEQVLRSLQSANSNAKQLRSSFQIPNGSLIRYDTHAAKNRWVIQQVDGRPMDRDFDRWPSMIGSIDVTNPSEI</sequence>
<evidence type="ECO:0000313" key="2">
    <source>
        <dbReference type="Proteomes" id="UP000011991"/>
    </source>
</evidence>
<dbReference type="AlphaFoldDB" id="M5RQ77"/>
<organism evidence="1 2">
    <name type="scientific">Rhodopirellula maiorica SM1</name>
    <dbReference type="NCBI Taxonomy" id="1265738"/>
    <lineage>
        <taxon>Bacteria</taxon>
        <taxon>Pseudomonadati</taxon>
        <taxon>Planctomycetota</taxon>
        <taxon>Planctomycetia</taxon>
        <taxon>Pirellulales</taxon>
        <taxon>Pirellulaceae</taxon>
        <taxon>Novipirellula</taxon>
    </lineage>
</organism>
<comment type="caution">
    <text evidence="1">The sequence shown here is derived from an EMBL/GenBank/DDBJ whole genome shotgun (WGS) entry which is preliminary data.</text>
</comment>
<gene>
    <name evidence="1" type="ORF">RMSM_06968</name>
</gene>
<feature type="non-terminal residue" evidence="1">
    <location>
        <position position="561"/>
    </location>
</feature>
<protein>
    <submittedName>
        <fullName evidence="1">Putative secreted protein</fullName>
    </submittedName>
</protein>
<reference evidence="1 2" key="1">
    <citation type="journal article" date="2013" name="Mar. Genomics">
        <title>Expression of sulfatases in Rhodopirellula baltica and the diversity of sulfatases in the genus Rhodopirellula.</title>
        <authorList>
            <person name="Wegner C.E."/>
            <person name="Richter-Heitmann T."/>
            <person name="Klindworth A."/>
            <person name="Klockow C."/>
            <person name="Richter M."/>
            <person name="Achstetter T."/>
            <person name="Glockner F.O."/>
            <person name="Harder J."/>
        </authorList>
    </citation>
    <scope>NUCLEOTIDE SEQUENCE [LARGE SCALE GENOMIC DNA]</scope>
    <source>
        <strain evidence="1 2">SM1</strain>
    </source>
</reference>
<evidence type="ECO:0000313" key="1">
    <source>
        <dbReference type="EMBL" id="EMI16114.1"/>
    </source>
</evidence>
<dbReference type="OrthoDB" id="234178at2"/>
<dbReference type="Proteomes" id="UP000011991">
    <property type="component" value="Unassembled WGS sequence"/>
</dbReference>
<keyword evidence="2" id="KW-1185">Reference proteome</keyword>
<dbReference type="RefSeq" id="WP_008707509.1">
    <property type="nucleotide sequence ID" value="NZ_ANOG01000992.1"/>
</dbReference>
<dbReference type="EMBL" id="ANOG01000992">
    <property type="protein sequence ID" value="EMI16114.1"/>
    <property type="molecule type" value="Genomic_DNA"/>
</dbReference>
<accession>M5RQ77</accession>
<name>M5RQ77_9BACT</name>
<proteinExistence type="predicted"/>